<dbReference type="SUPFAM" id="SSF53850">
    <property type="entry name" value="Periplasmic binding protein-like II"/>
    <property type="match status" value="1"/>
</dbReference>
<gene>
    <name evidence="6" type="ORF">L566_3908</name>
</gene>
<evidence type="ECO:0000313" key="6">
    <source>
        <dbReference type="EMBL" id="ETH31484.1"/>
    </source>
</evidence>
<evidence type="ECO:0000256" key="2">
    <source>
        <dbReference type="ARBA" id="ARBA00023015"/>
    </source>
</evidence>
<comment type="caution">
    <text evidence="6">The sequence shown here is derived from an EMBL/GenBank/DDBJ whole genome shotgun (WGS) entry which is preliminary data.</text>
</comment>
<keyword evidence="4" id="KW-0804">Transcription</keyword>
<evidence type="ECO:0000256" key="1">
    <source>
        <dbReference type="ARBA" id="ARBA00009437"/>
    </source>
</evidence>
<reference evidence="6 7" key="1">
    <citation type="journal article" date="2013" name="Genome Announc.">
        <title>Genome Sequences of 28 Bordetella pertussis U.S. Outbreak Strains Dating from 2010 to 2012.</title>
        <authorList>
            <person name="Harvill E.T."/>
            <person name="Goodfield L.L."/>
            <person name="Ivanov Y."/>
            <person name="Meyer J.A."/>
            <person name="Newth C."/>
            <person name="Cassiday P."/>
            <person name="Tondella M.L."/>
            <person name="Liao P."/>
            <person name="Zimmerman J."/>
            <person name="Meert K."/>
            <person name="Wessel D."/>
            <person name="Berger J."/>
            <person name="Dean J.M."/>
            <person name="Holubkov R."/>
            <person name="Burr J."/>
            <person name="Liu T."/>
            <person name="Brinkac L."/>
            <person name="Kim M."/>
            <person name="Losada L."/>
        </authorList>
    </citation>
    <scope>NUCLEOTIDE SEQUENCE [LARGE SCALE GENOMIC DNA]</scope>
    <source>
        <strain evidence="6 7">CHLA-26</strain>
    </source>
</reference>
<dbReference type="PANTHER" id="PTHR30537:SF5">
    <property type="entry name" value="HTH-TYPE TRANSCRIPTIONAL ACTIVATOR TTDR-RELATED"/>
    <property type="match status" value="1"/>
</dbReference>
<dbReference type="SUPFAM" id="SSF46785">
    <property type="entry name" value="Winged helix' DNA-binding domain"/>
    <property type="match status" value="1"/>
</dbReference>
<protein>
    <submittedName>
        <fullName evidence="6">LysR substrate-binding domain protein</fullName>
    </submittedName>
</protein>
<dbReference type="Gene3D" id="1.10.10.10">
    <property type="entry name" value="Winged helix-like DNA-binding domain superfamily/Winged helix DNA-binding domain"/>
    <property type="match status" value="1"/>
</dbReference>
<organism evidence="6 7">
    <name type="scientific">Bordetella pertussis CHLA-26</name>
    <dbReference type="NCBI Taxonomy" id="1331284"/>
    <lineage>
        <taxon>Bacteria</taxon>
        <taxon>Pseudomonadati</taxon>
        <taxon>Pseudomonadota</taxon>
        <taxon>Betaproteobacteria</taxon>
        <taxon>Burkholderiales</taxon>
        <taxon>Alcaligenaceae</taxon>
        <taxon>Bordetella</taxon>
    </lineage>
</organism>
<comment type="similarity">
    <text evidence="1">Belongs to the LysR transcriptional regulatory family.</text>
</comment>
<proteinExistence type="inferred from homology"/>
<dbReference type="AlphaFoldDB" id="A0AAI9NFE1"/>
<dbReference type="Gene3D" id="3.40.190.290">
    <property type="match status" value="1"/>
</dbReference>
<dbReference type="InterPro" id="IPR005119">
    <property type="entry name" value="LysR_subst-bd"/>
</dbReference>
<keyword evidence="2" id="KW-0805">Transcription regulation</keyword>
<dbReference type="InterPro" id="IPR058163">
    <property type="entry name" value="LysR-type_TF_proteobact-type"/>
</dbReference>
<feature type="domain" description="HTH lysR-type" evidence="5">
    <location>
        <begin position="27"/>
        <end position="84"/>
    </location>
</feature>
<dbReference type="GO" id="GO:0043565">
    <property type="term" value="F:sequence-specific DNA binding"/>
    <property type="evidence" value="ECO:0007669"/>
    <property type="project" value="TreeGrafter"/>
</dbReference>
<evidence type="ECO:0000256" key="4">
    <source>
        <dbReference type="ARBA" id="ARBA00023163"/>
    </source>
</evidence>
<name>A0AAI9NFE1_BORPT</name>
<dbReference type="GO" id="GO:0003700">
    <property type="term" value="F:DNA-binding transcription factor activity"/>
    <property type="evidence" value="ECO:0007669"/>
    <property type="project" value="InterPro"/>
</dbReference>
<dbReference type="InterPro" id="IPR036390">
    <property type="entry name" value="WH_DNA-bd_sf"/>
</dbReference>
<dbReference type="PROSITE" id="PS50931">
    <property type="entry name" value="HTH_LYSR"/>
    <property type="match status" value="1"/>
</dbReference>
<dbReference type="Pfam" id="PF00126">
    <property type="entry name" value="HTH_1"/>
    <property type="match status" value="1"/>
</dbReference>
<dbReference type="PANTHER" id="PTHR30537">
    <property type="entry name" value="HTH-TYPE TRANSCRIPTIONAL REGULATOR"/>
    <property type="match status" value="1"/>
</dbReference>
<evidence type="ECO:0000256" key="3">
    <source>
        <dbReference type="ARBA" id="ARBA00023125"/>
    </source>
</evidence>
<evidence type="ECO:0000313" key="7">
    <source>
        <dbReference type="Proteomes" id="UP000018679"/>
    </source>
</evidence>
<accession>A0AAI9NFE1</accession>
<dbReference type="Proteomes" id="UP000018679">
    <property type="component" value="Unassembled WGS sequence"/>
</dbReference>
<dbReference type="InterPro" id="IPR000847">
    <property type="entry name" value="LysR_HTH_N"/>
</dbReference>
<dbReference type="InterPro" id="IPR036388">
    <property type="entry name" value="WH-like_DNA-bd_sf"/>
</dbReference>
<dbReference type="GO" id="GO:0006351">
    <property type="term" value="P:DNA-templated transcription"/>
    <property type="evidence" value="ECO:0007669"/>
    <property type="project" value="TreeGrafter"/>
</dbReference>
<dbReference type="CDD" id="cd08422">
    <property type="entry name" value="PBP2_CrgA_like"/>
    <property type="match status" value="1"/>
</dbReference>
<dbReference type="FunFam" id="1.10.10.10:FF:000001">
    <property type="entry name" value="LysR family transcriptional regulator"/>
    <property type="match status" value="1"/>
</dbReference>
<dbReference type="Pfam" id="PF03466">
    <property type="entry name" value="LysR_substrate"/>
    <property type="match status" value="1"/>
</dbReference>
<evidence type="ECO:0000259" key="5">
    <source>
        <dbReference type="PROSITE" id="PS50931"/>
    </source>
</evidence>
<dbReference type="EMBL" id="AXSB02000018">
    <property type="protein sequence ID" value="ETH31484.1"/>
    <property type="molecule type" value="Genomic_DNA"/>
</dbReference>
<keyword evidence="3" id="KW-0238">DNA-binding</keyword>
<sequence length="335" mass="37226">MAYSYFAIGRGTLAPYLSDPVMQAQTVQLNDIALFVEVAKRKSFSLAARALDMPTSTLSRRINQLEKAIGLRLINRNTRRLELTDAGTVYLLRCQGLIDETRLAREQLESLTGRPKGRLNISMPYSLAIWLLPTSLGAFLDSYPEIDCEFDLNLNASATSQGAPFDVILRFGRDSGDDETPDPNTVVDEIISLDSYLYASEDYLARYGEPRDPADLGRHECLRTAIDPEHSHWTLHNGERTERVEVSGHVAGNNISVVGTLAGLGLGITRLPHCQALDPVIERNSLRRVLPQWRVQPISIYAVYPSPILPGRTRVFMDFVRPMLGPAPTGPQPRA</sequence>